<evidence type="ECO:0000313" key="1">
    <source>
        <dbReference type="EMBL" id="MBG8555301.1"/>
    </source>
</evidence>
<organism evidence="1 2">
    <name type="scientific">Hymenobacter guriensis</name>
    <dbReference type="NCBI Taxonomy" id="2793065"/>
    <lineage>
        <taxon>Bacteria</taxon>
        <taxon>Pseudomonadati</taxon>
        <taxon>Bacteroidota</taxon>
        <taxon>Cytophagia</taxon>
        <taxon>Cytophagales</taxon>
        <taxon>Hymenobacteraceae</taxon>
        <taxon>Hymenobacter</taxon>
    </lineage>
</organism>
<evidence type="ECO:0000313" key="2">
    <source>
        <dbReference type="Proteomes" id="UP000601099"/>
    </source>
</evidence>
<keyword evidence="2" id="KW-1185">Reference proteome</keyword>
<dbReference type="PROSITE" id="PS51257">
    <property type="entry name" value="PROKAR_LIPOPROTEIN"/>
    <property type="match status" value="1"/>
</dbReference>
<dbReference type="RefSeq" id="WP_196956323.1">
    <property type="nucleotide sequence ID" value="NZ_JADWYK010000012.1"/>
</dbReference>
<accession>A0ABS0L593</accession>
<comment type="caution">
    <text evidence="1">The sequence shown here is derived from an EMBL/GenBank/DDBJ whole genome shotgun (WGS) entry which is preliminary data.</text>
</comment>
<dbReference type="EMBL" id="JADWYK010000012">
    <property type="protein sequence ID" value="MBG8555301.1"/>
    <property type="molecule type" value="Genomic_DNA"/>
</dbReference>
<evidence type="ECO:0008006" key="3">
    <source>
        <dbReference type="Google" id="ProtNLM"/>
    </source>
</evidence>
<protein>
    <recommendedName>
        <fullName evidence="3">DUF4249 family protein</fullName>
    </recommendedName>
</protein>
<proteinExistence type="predicted"/>
<reference evidence="1 2" key="1">
    <citation type="submission" date="2020-11" db="EMBL/GenBank/DDBJ databases">
        <title>Hymenobacter sp.</title>
        <authorList>
            <person name="Kim M.K."/>
        </authorList>
    </citation>
    <scope>NUCLEOTIDE SEQUENCE [LARGE SCALE GENOMIC DNA]</scope>
    <source>
        <strain evidence="1 2">BT594</strain>
    </source>
</reference>
<gene>
    <name evidence="1" type="ORF">I5L79_17255</name>
</gene>
<name>A0ABS0L593_9BACT</name>
<dbReference type="Proteomes" id="UP000601099">
    <property type="component" value="Unassembled WGS sequence"/>
</dbReference>
<sequence>MRNYTLILAGSFLLIFGCSPEPVKEYKLSAEQLAWQPYNAGDVLRFGNARNSSVRTFTITNVQDQLQEYSFGGNAPVYLGPAKKIKSQRLEVYARRTDTLRYMLTPASTPTQPDSVPYTYATPILAMEANAGEGPSYGGSSSYALVGWDIGFSNWLPLEQVISKQPLSDTTHQLLPSLRLGGIDYGPVLRVSNRQTAPPAEFPRLRPARLLYYAKDYGVVGFVEGSTLWYRLP</sequence>